<evidence type="ECO:0000256" key="2">
    <source>
        <dbReference type="ARBA" id="ARBA00022737"/>
    </source>
</evidence>
<protein>
    <submittedName>
        <fullName evidence="4">Uncharacterized protein</fullName>
    </submittedName>
</protein>
<evidence type="ECO:0000256" key="3">
    <source>
        <dbReference type="PROSITE-ProRule" id="PRU00221"/>
    </source>
</evidence>
<dbReference type="InterPro" id="IPR019775">
    <property type="entry name" value="WD40_repeat_CS"/>
</dbReference>
<feature type="repeat" description="WD" evidence="3">
    <location>
        <begin position="89"/>
        <end position="130"/>
    </location>
</feature>
<dbReference type="InterPro" id="IPR015943">
    <property type="entry name" value="WD40/YVTN_repeat-like_dom_sf"/>
</dbReference>
<feature type="repeat" description="WD" evidence="3">
    <location>
        <begin position="131"/>
        <end position="172"/>
    </location>
</feature>
<organism evidence="4">
    <name type="scientific">Vannella robusta</name>
    <dbReference type="NCBI Taxonomy" id="1487602"/>
    <lineage>
        <taxon>Eukaryota</taxon>
        <taxon>Amoebozoa</taxon>
        <taxon>Discosea</taxon>
        <taxon>Flabellinia</taxon>
        <taxon>Vannellidae</taxon>
        <taxon>Vannella</taxon>
    </lineage>
</organism>
<dbReference type="Gene3D" id="2.130.10.10">
    <property type="entry name" value="YVTN repeat-like/Quinoprotein amine dehydrogenase"/>
    <property type="match status" value="2"/>
</dbReference>
<dbReference type="PROSITE" id="PS50294">
    <property type="entry name" value="WD_REPEATS_REGION"/>
    <property type="match status" value="1"/>
</dbReference>
<dbReference type="Pfam" id="PF00400">
    <property type="entry name" value="WD40"/>
    <property type="match status" value="3"/>
</dbReference>
<dbReference type="PANTHER" id="PTHR44006:SF1">
    <property type="entry name" value="U5 SMALL NUCLEAR RIBONUCLEOPROTEIN 40 KDA PROTEIN"/>
    <property type="match status" value="1"/>
</dbReference>
<dbReference type="InterPro" id="IPR001680">
    <property type="entry name" value="WD40_rpt"/>
</dbReference>
<dbReference type="InterPro" id="IPR036322">
    <property type="entry name" value="WD40_repeat_dom_sf"/>
</dbReference>
<keyword evidence="1 3" id="KW-0853">WD repeat</keyword>
<gene>
    <name evidence="4" type="ORF">VSP0166_LOCUS4773</name>
</gene>
<dbReference type="SUPFAM" id="SSF50978">
    <property type="entry name" value="WD40 repeat-like"/>
    <property type="match status" value="1"/>
</dbReference>
<dbReference type="PROSITE" id="PS00678">
    <property type="entry name" value="WD_REPEATS_1"/>
    <property type="match status" value="1"/>
</dbReference>
<dbReference type="AlphaFoldDB" id="A0A7S4HUM0"/>
<evidence type="ECO:0000256" key="1">
    <source>
        <dbReference type="ARBA" id="ARBA00022574"/>
    </source>
</evidence>
<dbReference type="GO" id="GO:0071013">
    <property type="term" value="C:catalytic step 2 spliceosome"/>
    <property type="evidence" value="ECO:0007669"/>
    <property type="project" value="TreeGrafter"/>
</dbReference>
<dbReference type="SMART" id="SM00320">
    <property type="entry name" value="WD40"/>
    <property type="match status" value="4"/>
</dbReference>
<dbReference type="PANTHER" id="PTHR44006">
    <property type="entry name" value="U5 SMALL NUCLEAR RIBONUCLEOPROTEIN 40 KDA PROTEIN"/>
    <property type="match status" value="1"/>
</dbReference>
<proteinExistence type="predicted"/>
<evidence type="ECO:0000313" key="4">
    <source>
        <dbReference type="EMBL" id="CAE2209877.1"/>
    </source>
</evidence>
<feature type="repeat" description="WD" evidence="3">
    <location>
        <begin position="174"/>
        <end position="214"/>
    </location>
</feature>
<reference evidence="4" key="1">
    <citation type="submission" date="2021-01" db="EMBL/GenBank/DDBJ databases">
        <authorList>
            <person name="Corre E."/>
            <person name="Pelletier E."/>
            <person name="Niang G."/>
            <person name="Scheremetjew M."/>
            <person name="Finn R."/>
            <person name="Kale V."/>
            <person name="Holt S."/>
            <person name="Cochrane G."/>
            <person name="Meng A."/>
            <person name="Brown T."/>
            <person name="Cohen L."/>
        </authorList>
    </citation>
    <scope>NUCLEOTIDE SEQUENCE</scope>
    <source>
        <strain evidence="4">DIVA3 518/3/11/1/6</strain>
    </source>
</reference>
<dbReference type="InterPro" id="IPR052234">
    <property type="entry name" value="U5_snRNP_Component"/>
</dbReference>
<dbReference type="PROSITE" id="PS50082">
    <property type="entry name" value="WD_REPEATS_2"/>
    <property type="match status" value="3"/>
</dbReference>
<name>A0A7S4HUM0_9EUKA</name>
<dbReference type="EMBL" id="HBKP01006610">
    <property type="protein sequence ID" value="CAE2209877.1"/>
    <property type="molecule type" value="Transcribed_RNA"/>
</dbReference>
<keyword evidence="2" id="KW-0677">Repeat</keyword>
<dbReference type="GO" id="GO:0003723">
    <property type="term" value="F:RNA binding"/>
    <property type="evidence" value="ECO:0007669"/>
    <property type="project" value="TreeGrafter"/>
</dbReference>
<sequence>MIFTRKIGLKSICLTTNGDKVAVACMKGSGYKIHIVDVNTQEEIQESEKKQHAVCRYSSWSNKGDIVACARGNSTISLWNTQLDTYASLPGHREFAVCLGFSPDDTALVSGAFDNCVAVWDIERESCVYSYTGHSNMISAVLFHPSEPIIASTSWDKSIAFTDSRTGEEIGKIETAHENFVKAADFSLDGDLFTGGNDEQIKRWDMRKMSCTDAFLAGGPIGHITCTQNGKLIAATKRVVSIKAWDAHTLTLDWVIDKIPTVRIKNTVIAKDGNTIIIGNESETYDIYHYTATRFRKTKNAANCVKPHRP</sequence>
<accession>A0A7S4HUM0</accession>